<sequence length="96" mass="10918">MGSVRIKGIEKDNGNHENPHEAIKAYCWVDEADNKSGKTDRPTMVSWMEKGNSAYVKDSYGNKAFCYVRISVHNTKFLQTKADNTYTDNLLKLPEC</sequence>
<name>A0A0G0VU68_UNCKA</name>
<comment type="caution">
    <text evidence="1">The sequence shown here is derived from an EMBL/GenBank/DDBJ whole genome shotgun (WGS) entry which is preliminary data.</text>
</comment>
<proteinExistence type="predicted"/>
<dbReference type="Proteomes" id="UP000033947">
    <property type="component" value="Unassembled WGS sequence"/>
</dbReference>
<accession>A0A0G0VU68</accession>
<reference evidence="1 2" key="1">
    <citation type="journal article" date="2015" name="Nature">
        <title>rRNA introns, odd ribosomes, and small enigmatic genomes across a large radiation of phyla.</title>
        <authorList>
            <person name="Brown C.T."/>
            <person name="Hug L.A."/>
            <person name="Thomas B.C."/>
            <person name="Sharon I."/>
            <person name="Castelle C.J."/>
            <person name="Singh A."/>
            <person name="Wilkins M.J."/>
            <person name="Williams K.H."/>
            <person name="Banfield J.F."/>
        </authorList>
    </citation>
    <scope>NUCLEOTIDE SEQUENCE [LARGE SCALE GENOMIC DNA]</scope>
</reference>
<evidence type="ECO:0008006" key="3">
    <source>
        <dbReference type="Google" id="ProtNLM"/>
    </source>
</evidence>
<dbReference type="EMBL" id="LCBB01000004">
    <property type="protein sequence ID" value="KKS03222.1"/>
    <property type="molecule type" value="Genomic_DNA"/>
</dbReference>
<dbReference type="Pfam" id="PF13031">
    <property type="entry name" value="DUF3892"/>
    <property type="match status" value="1"/>
</dbReference>
<evidence type="ECO:0000313" key="1">
    <source>
        <dbReference type="EMBL" id="KKS03222.1"/>
    </source>
</evidence>
<evidence type="ECO:0000313" key="2">
    <source>
        <dbReference type="Proteomes" id="UP000033947"/>
    </source>
</evidence>
<organism evidence="1 2">
    <name type="scientific">candidate division WWE3 bacterium GW2011_GWC2_41_23</name>
    <dbReference type="NCBI Taxonomy" id="1619123"/>
    <lineage>
        <taxon>Bacteria</taxon>
        <taxon>Katanobacteria</taxon>
    </lineage>
</organism>
<gene>
    <name evidence="1" type="ORF">UU55_C0004G0011</name>
</gene>
<dbReference type="AlphaFoldDB" id="A0A0G0VU68"/>
<protein>
    <recommendedName>
        <fullName evidence="3">DUF3892 domain-containing protein</fullName>
    </recommendedName>
</protein>
<dbReference type="InterPro" id="IPR024997">
    <property type="entry name" value="DUF3892"/>
</dbReference>